<protein>
    <submittedName>
        <fullName evidence="4">Hydantoinase/oxoprolinase family protein</fullName>
    </submittedName>
</protein>
<dbReference type="Pfam" id="PF01968">
    <property type="entry name" value="Hydantoinase_A"/>
    <property type="match status" value="1"/>
</dbReference>
<dbReference type="PANTHER" id="PTHR11365">
    <property type="entry name" value="5-OXOPROLINASE RELATED"/>
    <property type="match status" value="1"/>
</dbReference>
<name>A0A5B2THP3_9PROT</name>
<evidence type="ECO:0000259" key="2">
    <source>
        <dbReference type="Pfam" id="PF05378"/>
    </source>
</evidence>
<dbReference type="Proteomes" id="UP000322110">
    <property type="component" value="Unassembled WGS sequence"/>
</dbReference>
<dbReference type="InterPro" id="IPR002821">
    <property type="entry name" value="Hydantoinase_A"/>
</dbReference>
<accession>A0A5B2THP3</accession>
<dbReference type="AlphaFoldDB" id="A0A5B2THP3"/>
<proteinExistence type="predicted"/>
<dbReference type="PANTHER" id="PTHR11365:SF23">
    <property type="entry name" value="HYPOTHETICAL 5-OXOPROLINASE (EUROFUNG)-RELATED"/>
    <property type="match status" value="1"/>
</dbReference>
<reference evidence="4 5" key="1">
    <citation type="journal article" date="2015" name="Int. J. Syst. Evol. Microbiol.">
        <title>Roseomonas oryzae sp. nov., isolated from paddy rhizosphere soil.</title>
        <authorList>
            <person name="Ramaprasad E.V."/>
            <person name="Sasikala Ch."/>
            <person name="Ramana Ch.V."/>
        </authorList>
    </citation>
    <scope>NUCLEOTIDE SEQUENCE [LARGE SCALE GENOMIC DNA]</scope>
    <source>
        <strain evidence="4 5">KCTC 42542</strain>
    </source>
</reference>
<dbReference type="EMBL" id="VUKA01000003">
    <property type="protein sequence ID" value="KAA2213613.1"/>
    <property type="molecule type" value="Genomic_DNA"/>
</dbReference>
<dbReference type="GO" id="GO:0005829">
    <property type="term" value="C:cytosol"/>
    <property type="evidence" value="ECO:0007669"/>
    <property type="project" value="TreeGrafter"/>
</dbReference>
<evidence type="ECO:0000259" key="1">
    <source>
        <dbReference type="Pfam" id="PF01968"/>
    </source>
</evidence>
<evidence type="ECO:0000313" key="4">
    <source>
        <dbReference type="EMBL" id="KAA2213613.1"/>
    </source>
</evidence>
<keyword evidence="5" id="KW-1185">Reference proteome</keyword>
<feature type="domain" description="Hydantoinase A/oxoprolinase" evidence="1">
    <location>
        <begin position="218"/>
        <end position="505"/>
    </location>
</feature>
<dbReference type="InterPro" id="IPR043129">
    <property type="entry name" value="ATPase_NBD"/>
</dbReference>
<dbReference type="InterPro" id="IPR008040">
    <property type="entry name" value="Hydant_A_N"/>
</dbReference>
<dbReference type="Pfam" id="PF19278">
    <property type="entry name" value="Hydant_A_C"/>
    <property type="match status" value="1"/>
</dbReference>
<dbReference type="SUPFAM" id="SSF53067">
    <property type="entry name" value="Actin-like ATPase domain"/>
    <property type="match status" value="1"/>
</dbReference>
<comment type="caution">
    <text evidence="4">The sequence shown here is derived from an EMBL/GenBank/DDBJ whole genome shotgun (WGS) entry which is preliminary data.</text>
</comment>
<feature type="domain" description="Acetophenone carboxylase-like C-terminal" evidence="3">
    <location>
        <begin position="521"/>
        <end position="678"/>
    </location>
</feature>
<dbReference type="InterPro" id="IPR045079">
    <property type="entry name" value="Oxoprolinase-like"/>
</dbReference>
<dbReference type="GO" id="GO:0006749">
    <property type="term" value="P:glutathione metabolic process"/>
    <property type="evidence" value="ECO:0007669"/>
    <property type="project" value="TreeGrafter"/>
</dbReference>
<evidence type="ECO:0000259" key="3">
    <source>
        <dbReference type="Pfam" id="PF19278"/>
    </source>
</evidence>
<feature type="domain" description="Hydantoinase/oxoprolinase N-terminal" evidence="2">
    <location>
        <begin position="21"/>
        <end position="198"/>
    </location>
</feature>
<organism evidence="4 5">
    <name type="scientific">Teichococcus oryzae</name>
    <dbReference type="NCBI Taxonomy" id="1608942"/>
    <lineage>
        <taxon>Bacteria</taxon>
        <taxon>Pseudomonadati</taxon>
        <taxon>Pseudomonadota</taxon>
        <taxon>Alphaproteobacteria</taxon>
        <taxon>Acetobacterales</taxon>
        <taxon>Roseomonadaceae</taxon>
        <taxon>Roseomonas</taxon>
    </lineage>
</organism>
<dbReference type="Pfam" id="PF05378">
    <property type="entry name" value="Hydant_A_N"/>
    <property type="match status" value="1"/>
</dbReference>
<sequence>MVRSWATTVPQQAEHRMEMEIGIDIGGTFTDAVCRQSNGRLRLLKVPSTPDDPARAVGVALSELLGDGDGAAVRRFLHGTTVATNAILEGNTARVALITTTGFGDVIEIGRMIRSVNYDLILTPQTPVGLIPPERRYEVHGRIGADGAVVEPLDEEGVAEAARQLAAEGVQAVAICFLFSFLNPAHERRAREIIEAECPGVAVSLSSDVDPAIREYERTCATAFDAALKPVMDSYLARIEGIIAKRGIRAPLQVMHSRGGLLGSGEARRRPVRLTLSGPSAAAIGAASVLRQAGFSEGISIDVGGTSADVALISGGAAVLRTDGRIGSFPVRVPTADVVAVAAGGGSIAWIDATGALRVGPRSAGADPGPACYRRGGTMPTVLDASVVLGLVDPVSFAGGHVPLDCAAAEEAIEREIAAPLGIGVQEAALAIHRVINAIMAEAVRQVTVARGTDPRDWPLLPAGGGGGLHAATIAEDLGMGCIVVPSAPGVLAAMGLLEAPLEHDASRGYYRPVHQLAEDVLRADIEELAGRCAAAMTREGVEPAMTETEVVAAASFVGQGHTLDVPVPAECWEPGAAIRDGFIAVHRRAYGHTRDAPVRLVELRVVQRARIPGPPSLRAAGAAEARGGRCAVIGGAMVKAVTIPRIGMADGEMIRGPAIVEQADSTLVVPAGWEVTSHPAHLLMRKVSS</sequence>
<dbReference type="GO" id="GO:0017168">
    <property type="term" value="F:5-oxoprolinase (ATP-hydrolyzing) activity"/>
    <property type="evidence" value="ECO:0007669"/>
    <property type="project" value="TreeGrafter"/>
</dbReference>
<dbReference type="InterPro" id="IPR049517">
    <property type="entry name" value="ACX-like_C"/>
</dbReference>
<evidence type="ECO:0000313" key="5">
    <source>
        <dbReference type="Proteomes" id="UP000322110"/>
    </source>
</evidence>
<gene>
    <name evidence="4" type="ORF">F0Q34_10320</name>
</gene>